<dbReference type="Pfam" id="PF20228">
    <property type="entry name" value="DUF6587"/>
    <property type="match status" value="1"/>
</dbReference>
<protein>
    <recommendedName>
        <fullName evidence="5">Transmembrane protein</fullName>
    </recommendedName>
</protein>
<keyword evidence="4" id="KW-1185">Reference proteome</keyword>
<keyword evidence="2" id="KW-0812">Transmembrane</keyword>
<reference evidence="3 4" key="1">
    <citation type="submission" date="2015-05" db="EMBL/GenBank/DDBJ databases">
        <title>Genome sequencing and analysis of members of genus Stenotrophomonas.</title>
        <authorList>
            <person name="Patil P.P."/>
            <person name="Midha S."/>
            <person name="Patil P.B."/>
        </authorList>
    </citation>
    <scope>NUCLEOTIDE SEQUENCE [LARGE SCALE GENOMIC DNA]</scope>
    <source>
        <strain evidence="3 4">DSM 17805</strain>
    </source>
</reference>
<organism evidence="3 4">
    <name type="scientific">Stenotrophomonas koreensis</name>
    <dbReference type="NCBI Taxonomy" id="266128"/>
    <lineage>
        <taxon>Bacteria</taxon>
        <taxon>Pseudomonadati</taxon>
        <taxon>Pseudomonadota</taxon>
        <taxon>Gammaproteobacteria</taxon>
        <taxon>Lysobacterales</taxon>
        <taxon>Lysobacteraceae</taxon>
        <taxon>Stenotrophomonas</taxon>
    </lineage>
</organism>
<dbReference type="AlphaFoldDB" id="A0A0R0C402"/>
<keyword evidence="2" id="KW-0472">Membrane</keyword>
<dbReference type="InterPro" id="IPR046494">
    <property type="entry name" value="DUF6587"/>
</dbReference>
<evidence type="ECO:0000313" key="4">
    <source>
        <dbReference type="Proteomes" id="UP000051254"/>
    </source>
</evidence>
<dbReference type="EMBL" id="LDJH01000006">
    <property type="protein sequence ID" value="KRG59891.1"/>
    <property type="molecule type" value="Genomic_DNA"/>
</dbReference>
<proteinExistence type="predicted"/>
<evidence type="ECO:0000256" key="1">
    <source>
        <dbReference type="SAM" id="MobiDB-lite"/>
    </source>
</evidence>
<name>A0A0R0C402_9GAMM</name>
<evidence type="ECO:0000256" key="2">
    <source>
        <dbReference type="SAM" id="Phobius"/>
    </source>
</evidence>
<evidence type="ECO:0008006" key="5">
    <source>
        <dbReference type="Google" id="ProtNLM"/>
    </source>
</evidence>
<dbReference type="RefSeq" id="WP_057664499.1">
    <property type="nucleotide sequence ID" value="NZ_LDJH01000006.1"/>
</dbReference>
<dbReference type="Proteomes" id="UP000051254">
    <property type="component" value="Unassembled WGS sequence"/>
</dbReference>
<sequence>MDLSLLWQYLVIGLAVLLSLAVVVRKRAPGLERRMRAALALWLLRPGRAAGLQRLGRWIAPPPAGSAGSCGGCNDCGPAPRQKR</sequence>
<dbReference type="PATRIC" id="fig|266128.3.peg.2596"/>
<accession>A0A0R0C402</accession>
<comment type="caution">
    <text evidence="3">The sequence shown here is derived from an EMBL/GenBank/DDBJ whole genome shotgun (WGS) entry which is preliminary data.</text>
</comment>
<feature type="region of interest" description="Disordered" evidence="1">
    <location>
        <begin position="64"/>
        <end position="84"/>
    </location>
</feature>
<feature type="transmembrane region" description="Helical" evidence="2">
    <location>
        <begin position="6"/>
        <end position="24"/>
    </location>
</feature>
<dbReference type="STRING" id="266128.ABB25_04710"/>
<evidence type="ECO:0000313" key="3">
    <source>
        <dbReference type="EMBL" id="KRG59891.1"/>
    </source>
</evidence>
<keyword evidence="2" id="KW-1133">Transmembrane helix</keyword>
<gene>
    <name evidence="3" type="ORF">ABB25_04710</name>
</gene>